<dbReference type="OrthoDB" id="7467539at2759"/>
<dbReference type="EMBL" id="CAJOBZ010000002">
    <property type="protein sequence ID" value="CAF4758976.1"/>
    <property type="molecule type" value="Genomic_DNA"/>
</dbReference>
<gene>
    <name evidence="3" type="ORF">PMACD_LOCUS1193</name>
</gene>
<keyword evidence="2" id="KW-0812">Transmembrane</keyword>
<dbReference type="Proteomes" id="UP000663880">
    <property type="component" value="Unassembled WGS sequence"/>
</dbReference>
<evidence type="ECO:0000313" key="4">
    <source>
        <dbReference type="Proteomes" id="UP000663880"/>
    </source>
</evidence>
<evidence type="ECO:0000256" key="2">
    <source>
        <dbReference type="SAM" id="Phobius"/>
    </source>
</evidence>
<reference evidence="3" key="1">
    <citation type="submission" date="2021-02" db="EMBL/GenBank/DDBJ databases">
        <authorList>
            <person name="Steward A R."/>
        </authorList>
    </citation>
    <scope>NUCLEOTIDE SEQUENCE</scope>
</reference>
<evidence type="ECO:0000313" key="3">
    <source>
        <dbReference type="EMBL" id="CAF4758976.1"/>
    </source>
</evidence>
<feature type="transmembrane region" description="Helical" evidence="2">
    <location>
        <begin position="88"/>
        <end position="104"/>
    </location>
</feature>
<keyword evidence="4" id="KW-1185">Reference proteome</keyword>
<dbReference type="AlphaFoldDB" id="A0A821LZS4"/>
<sequence>MCTERTARRSEAVGILDTNDSTFFSISSRSVEAVDRQDTKRHNRLGATATDTVIPKQMASSVVFPFKIRKISQVTMSPSYRYDRSKKNVLHLWWLIVVVHYIYVDVVKKNETVHCVKPHKVNLKPYLIKLKNLFPDLKLTRLKPLKLALRHPVSFYRIQSPNTSPTPPTNPCGSTPGCGARGTDGNLSRPPELRLQVRALNESGTLAACKMPPEIIIKCRPIYRSDPCPETPFKLPLSYLLKALYFVVRLPLSFLLLSCRASFDTIAVL</sequence>
<protein>
    <submittedName>
        <fullName evidence="3">Uncharacterized protein</fullName>
    </submittedName>
</protein>
<name>A0A821LZS4_9NEOP</name>
<keyword evidence="2" id="KW-0472">Membrane</keyword>
<keyword evidence="2" id="KW-1133">Transmembrane helix</keyword>
<feature type="region of interest" description="Disordered" evidence="1">
    <location>
        <begin position="160"/>
        <end position="189"/>
    </location>
</feature>
<organism evidence="3 4">
    <name type="scientific">Pieris macdunnoughi</name>
    <dbReference type="NCBI Taxonomy" id="345717"/>
    <lineage>
        <taxon>Eukaryota</taxon>
        <taxon>Metazoa</taxon>
        <taxon>Ecdysozoa</taxon>
        <taxon>Arthropoda</taxon>
        <taxon>Hexapoda</taxon>
        <taxon>Insecta</taxon>
        <taxon>Pterygota</taxon>
        <taxon>Neoptera</taxon>
        <taxon>Endopterygota</taxon>
        <taxon>Lepidoptera</taxon>
        <taxon>Glossata</taxon>
        <taxon>Ditrysia</taxon>
        <taxon>Papilionoidea</taxon>
        <taxon>Pieridae</taxon>
        <taxon>Pierinae</taxon>
        <taxon>Pieris</taxon>
    </lineage>
</organism>
<comment type="caution">
    <text evidence="3">The sequence shown here is derived from an EMBL/GenBank/DDBJ whole genome shotgun (WGS) entry which is preliminary data.</text>
</comment>
<evidence type="ECO:0000256" key="1">
    <source>
        <dbReference type="SAM" id="MobiDB-lite"/>
    </source>
</evidence>
<accession>A0A821LZS4</accession>
<proteinExistence type="predicted"/>